<reference evidence="3" key="1">
    <citation type="submission" date="2023-01" db="EMBL/GenBank/DDBJ databases">
        <title>The diversity of Class Acidimicrobiia in South China Sea sediment environments and the proposal of Iamia marina sp. nov., a novel species of the genus Iamia.</title>
        <authorList>
            <person name="He Y."/>
            <person name="Tian X."/>
        </authorList>
    </citation>
    <scope>NUCLEOTIDE SEQUENCE</scope>
    <source>
        <strain evidence="3">DSM 19957</strain>
    </source>
</reference>
<dbReference type="GO" id="GO:0006749">
    <property type="term" value="P:glutathione metabolic process"/>
    <property type="evidence" value="ECO:0007669"/>
    <property type="project" value="TreeGrafter"/>
</dbReference>
<keyword evidence="4" id="KW-1185">Reference proteome</keyword>
<dbReference type="InterPro" id="IPR008040">
    <property type="entry name" value="Hydant_A_N"/>
</dbReference>
<sequence>MPVPDARHRVGVDTGGTFTDVVGSDGSVVKVPSTPDDPGRAVRRGIDALDGRGRPGTLAHGTTVATNALLERRGARVALVTTEGFADVVEIARQDRPSLYDPFADRPAPLVDRADRHEVAGRLDATGRELRPVDAEEVGALDLGGAEAAAVALLHADLDPVHERRVAEALAARGVDVTASHEVSPEMREYERTATTVVNAYLRPPCRTYLRGLADAADEVLVMGSAGGLVPLDQAAELPATLLLSGPAGGVAAAARVAAACGFADAVTFDMGGTSTDVCLVRDGAPEPAAERTVAGLPVRLPSLDVHTIGAGGGSIASVDPGGALVVGPRSAGAVPGPACYGLGGTEPTVTDADLVAGRLAPDTVLPGLGPVDVAAAEAALAAAGVTAEGVVEVVEAAMEQAVRAVTVARGIDPRDLALVAFGGAGPLHACGLADALGMGTVLVPPRAGVLSAVGILGAARQHDLVRTWPGRTDHDGLDAALDALAAEAAGALGDGPDVEVTCELDCRYEGQSHELRVPGVDAFAAEHQRRNGYARPDTPVEVVALRASARRATPLALEDLPAPARGAAVGPAVVAEDDCTVFVAPGWRADPGPLGTLVLTREPG</sequence>
<dbReference type="EMBL" id="CP116942">
    <property type="protein sequence ID" value="WCO68536.1"/>
    <property type="molecule type" value="Genomic_DNA"/>
</dbReference>
<gene>
    <name evidence="3" type="ORF">PO878_07315</name>
</gene>
<dbReference type="KEGG" id="ima:PO878_07315"/>
<evidence type="ECO:0000259" key="2">
    <source>
        <dbReference type="Pfam" id="PF05378"/>
    </source>
</evidence>
<organism evidence="3 4">
    <name type="scientific">Iamia majanohamensis</name>
    <dbReference type="NCBI Taxonomy" id="467976"/>
    <lineage>
        <taxon>Bacteria</taxon>
        <taxon>Bacillati</taxon>
        <taxon>Actinomycetota</taxon>
        <taxon>Acidimicrobiia</taxon>
        <taxon>Acidimicrobiales</taxon>
        <taxon>Iamiaceae</taxon>
        <taxon>Iamia</taxon>
    </lineage>
</organism>
<dbReference type="GO" id="GO:0017168">
    <property type="term" value="F:5-oxoprolinase (ATP-hydrolyzing) activity"/>
    <property type="evidence" value="ECO:0007669"/>
    <property type="project" value="TreeGrafter"/>
</dbReference>
<dbReference type="GO" id="GO:0005829">
    <property type="term" value="C:cytosol"/>
    <property type="evidence" value="ECO:0007669"/>
    <property type="project" value="TreeGrafter"/>
</dbReference>
<dbReference type="Proteomes" id="UP001216390">
    <property type="component" value="Chromosome"/>
</dbReference>
<feature type="domain" description="Hydantoinase A/oxoprolinase" evidence="1">
    <location>
        <begin position="192"/>
        <end position="460"/>
    </location>
</feature>
<dbReference type="RefSeq" id="WP_272738052.1">
    <property type="nucleotide sequence ID" value="NZ_CP116942.1"/>
</dbReference>
<name>A0AAE9Y9Y5_9ACTN</name>
<dbReference type="PANTHER" id="PTHR11365">
    <property type="entry name" value="5-OXOPROLINASE RELATED"/>
    <property type="match status" value="1"/>
</dbReference>
<dbReference type="InterPro" id="IPR045079">
    <property type="entry name" value="Oxoprolinase-like"/>
</dbReference>
<dbReference type="AlphaFoldDB" id="A0AAE9Y9Y5"/>
<proteinExistence type="predicted"/>
<protein>
    <submittedName>
        <fullName evidence="3">Hydantoinase/oxoprolinase family protein</fullName>
    </submittedName>
</protein>
<dbReference type="PANTHER" id="PTHR11365:SF23">
    <property type="entry name" value="HYPOTHETICAL 5-OXOPROLINASE (EUROFUNG)-RELATED"/>
    <property type="match status" value="1"/>
</dbReference>
<accession>A0AAE9Y9Y5</accession>
<dbReference type="InterPro" id="IPR002821">
    <property type="entry name" value="Hydantoinase_A"/>
</dbReference>
<evidence type="ECO:0000313" key="4">
    <source>
        <dbReference type="Proteomes" id="UP001216390"/>
    </source>
</evidence>
<dbReference type="Pfam" id="PF05378">
    <property type="entry name" value="Hydant_A_N"/>
    <property type="match status" value="1"/>
</dbReference>
<evidence type="ECO:0000259" key="1">
    <source>
        <dbReference type="Pfam" id="PF01968"/>
    </source>
</evidence>
<dbReference type="Pfam" id="PF01968">
    <property type="entry name" value="Hydantoinase_A"/>
    <property type="match status" value="1"/>
</dbReference>
<evidence type="ECO:0000313" key="3">
    <source>
        <dbReference type="EMBL" id="WCO68536.1"/>
    </source>
</evidence>
<feature type="domain" description="Hydantoinase/oxoprolinase N-terminal" evidence="2">
    <location>
        <begin position="9"/>
        <end position="171"/>
    </location>
</feature>